<evidence type="ECO:0008006" key="4">
    <source>
        <dbReference type="Google" id="ProtNLM"/>
    </source>
</evidence>
<evidence type="ECO:0000256" key="1">
    <source>
        <dbReference type="SAM" id="Phobius"/>
    </source>
</evidence>
<evidence type="ECO:0000313" key="2">
    <source>
        <dbReference type="EMBL" id="CAK72493.1"/>
    </source>
</evidence>
<dbReference type="Pfam" id="PF01508">
    <property type="entry name" value="Paramecium_SA"/>
    <property type="match status" value="1"/>
</dbReference>
<dbReference type="OrthoDB" id="10045365at2759"/>
<dbReference type="HOGENOM" id="CLU_788618_0_0_1"/>
<keyword evidence="1" id="KW-1133">Transmembrane helix</keyword>
<dbReference type="RefSeq" id="XP_001439890.1">
    <property type="nucleotide sequence ID" value="XM_001439853.1"/>
</dbReference>
<organism evidence="2 3">
    <name type="scientific">Paramecium tetraurelia</name>
    <dbReference type="NCBI Taxonomy" id="5888"/>
    <lineage>
        <taxon>Eukaryota</taxon>
        <taxon>Sar</taxon>
        <taxon>Alveolata</taxon>
        <taxon>Ciliophora</taxon>
        <taxon>Intramacronucleata</taxon>
        <taxon>Oligohymenophorea</taxon>
        <taxon>Peniculida</taxon>
        <taxon>Parameciidae</taxon>
        <taxon>Paramecium</taxon>
    </lineage>
</organism>
<feature type="transmembrane region" description="Helical" evidence="1">
    <location>
        <begin position="309"/>
        <end position="330"/>
    </location>
</feature>
<proteinExistence type="predicted"/>
<keyword evidence="1" id="KW-0472">Membrane</keyword>
<sequence>MHVSILSPLDILKNVFMNPLFVETKTVRMHLLHTMRIFFAMKYPHIVQLQEKVVLYKEYSCEDLLTKTKCTQDYQGKSCLWMNLTQTCVTFSQCSDVKKTTLSECQQYSEQCTSNGINCISYQKCSEYTNSTSCKKGTDGECGWVIEQLNQEPKCQIFQNVAPKRTVNNTRIPVLLTVKIALKQVIVNHIRLNMVGNSSGIDGPCFWNESQSPPVCRLQQCVDIPLVPYMTYQYCSTFNPKLNCTTNTIYCVDKKLCSSYSEQECYEGTDGPCVFAIPLKQSSGTKQCRAKDCTDYIETTTEACSKLQIWLHFQMVSVVLINLIVLNILLKPLVILMESMEYAFSRDRNVRK</sequence>
<protein>
    <recommendedName>
        <fullName evidence="4">FZ domain-containing protein</fullName>
    </recommendedName>
</protein>
<dbReference type="InterPro" id="IPR002895">
    <property type="entry name" value="Paramecium_SA"/>
</dbReference>
<accession>A0CNX6</accession>
<dbReference type="KEGG" id="ptm:GSPATT00038762001"/>
<reference evidence="2 3" key="1">
    <citation type="journal article" date="2006" name="Nature">
        <title>Global trends of whole-genome duplications revealed by the ciliate Paramecium tetraurelia.</title>
        <authorList>
            <consortium name="Genoscope"/>
            <person name="Aury J.-M."/>
            <person name="Jaillon O."/>
            <person name="Duret L."/>
            <person name="Noel B."/>
            <person name="Jubin C."/>
            <person name="Porcel B.M."/>
            <person name="Segurens B."/>
            <person name="Daubin V."/>
            <person name="Anthouard V."/>
            <person name="Aiach N."/>
            <person name="Arnaiz O."/>
            <person name="Billaut A."/>
            <person name="Beisson J."/>
            <person name="Blanc I."/>
            <person name="Bouhouche K."/>
            <person name="Camara F."/>
            <person name="Duharcourt S."/>
            <person name="Guigo R."/>
            <person name="Gogendeau D."/>
            <person name="Katinka M."/>
            <person name="Keller A.-M."/>
            <person name="Kissmehl R."/>
            <person name="Klotz C."/>
            <person name="Koll F."/>
            <person name="Le Moue A."/>
            <person name="Lepere C."/>
            <person name="Malinsky S."/>
            <person name="Nowacki M."/>
            <person name="Nowak J.K."/>
            <person name="Plattner H."/>
            <person name="Poulain J."/>
            <person name="Ruiz F."/>
            <person name="Serrano V."/>
            <person name="Zagulski M."/>
            <person name="Dessen P."/>
            <person name="Betermier M."/>
            <person name="Weissenbach J."/>
            <person name="Scarpelli C."/>
            <person name="Schachter V."/>
            <person name="Sperling L."/>
            <person name="Meyer E."/>
            <person name="Cohen J."/>
            <person name="Wincker P."/>
        </authorList>
    </citation>
    <scope>NUCLEOTIDE SEQUENCE [LARGE SCALE GENOMIC DNA]</scope>
    <source>
        <strain evidence="2 3">Stock d4-2</strain>
    </source>
</reference>
<keyword evidence="3" id="KW-1185">Reference proteome</keyword>
<dbReference type="GeneID" id="5025672"/>
<evidence type="ECO:0000313" key="3">
    <source>
        <dbReference type="Proteomes" id="UP000000600"/>
    </source>
</evidence>
<dbReference type="SMART" id="SM00639">
    <property type="entry name" value="PSA"/>
    <property type="match status" value="2"/>
</dbReference>
<gene>
    <name evidence="2" type="ORF">GSPATT00038762001</name>
</gene>
<dbReference type="Proteomes" id="UP000000600">
    <property type="component" value="Unassembled WGS sequence"/>
</dbReference>
<name>A0CNX6_PARTE</name>
<dbReference type="AlphaFoldDB" id="A0CNX6"/>
<dbReference type="EMBL" id="CT868124">
    <property type="protein sequence ID" value="CAK72493.1"/>
    <property type="molecule type" value="Genomic_DNA"/>
</dbReference>
<keyword evidence="1" id="KW-0812">Transmembrane</keyword>
<dbReference type="InParanoid" id="A0CNX6"/>